<dbReference type="RefSeq" id="WP_181611050.1">
    <property type="nucleotide sequence ID" value="NZ_BAABAM010000002.1"/>
</dbReference>
<proteinExistence type="predicted"/>
<dbReference type="EMBL" id="JACDUR010000003">
    <property type="protein sequence ID" value="MBA2892356.1"/>
    <property type="molecule type" value="Genomic_DNA"/>
</dbReference>
<keyword evidence="2" id="KW-1185">Reference proteome</keyword>
<name>A0A7W0CJK5_9ACTN</name>
<evidence type="ECO:0000313" key="1">
    <source>
        <dbReference type="EMBL" id="MBA2892356.1"/>
    </source>
</evidence>
<sequence>MNELPTFVRGWMEAARVPEPALAVAAFMHQVNSGRLRELARNPLMATILCQVHAVDLTHPLPKGRYAAYQRFYELLRDRFYDPSSTGINHQLHTQLRRYGAQASAAIDGLPGRLLTALGQTAFRRQNERVGAGALEEIKACVSDLRPHDMPVSRWDALTAQVLRRTGLVVVTAGDIAFVHQTLAEFLAARHAACDPRAGESELLRLSHKNNLHALSFLTSYDRFLVAAWIAEDRSPPGLRDLIVELSGSYSSAAGVAELVRDGVDLGDEVLETMATTLRRLASGRDLSRAMAAAEDLASVDVPSAVEVLSIVLKSPAINFLDRAQSSKKIIEFDPLRAVDVFAEVSMSRRLDIMYRDHASDYLMELDQARAASVIAEMVREREGNADELIVLTRKLARLDRSVAVSMLEEVLNRRTWREPHRQELLKSLAEMESSL</sequence>
<dbReference type="AlphaFoldDB" id="A0A7W0CJK5"/>
<protein>
    <submittedName>
        <fullName evidence="1">Uncharacterized protein</fullName>
    </submittedName>
</protein>
<accession>A0A7W0CJK5</accession>
<comment type="caution">
    <text evidence="1">The sequence shown here is derived from an EMBL/GenBank/DDBJ whole genome shotgun (WGS) entry which is preliminary data.</text>
</comment>
<reference evidence="1 2" key="1">
    <citation type="submission" date="2020-07" db="EMBL/GenBank/DDBJ databases">
        <title>Genomic Encyclopedia of Type Strains, Phase IV (KMG-IV): sequencing the most valuable type-strain genomes for metagenomic binning, comparative biology and taxonomic classification.</title>
        <authorList>
            <person name="Goeker M."/>
        </authorList>
    </citation>
    <scope>NUCLEOTIDE SEQUENCE [LARGE SCALE GENOMIC DNA]</scope>
    <source>
        <strain evidence="1 2">DSM 45533</strain>
    </source>
</reference>
<gene>
    <name evidence="1" type="ORF">HNR30_003697</name>
</gene>
<evidence type="ECO:0000313" key="2">
    <source>
        <dbReference type="Proteomes" id="UP000530928"/>
    </source>
</evidence>
<organism evidence="1 2">
    <name type="scientific">Nonomuraea soli</name>
    <dbReference type="NCBI Taxonomy" id="1032476"/>
    <lineage>
        <taxon>Bacteria</taxon>
        <taxon>Bacillati</taxon>
        <taxon>Actinomycetota</taxon>
        <taxon>Actinomycetes</taxon>
        <taxon>Streptosporangiales</taxon>
        <taxon>Streptosporangiaceae</taxon>
        <taxon>Nonomuraea</taxon>
    </lineage>
</organism>
<dbReference type="Proteomes" id="UP000530928">
    <property type="component" value="Unassembled WGS sequence"/>
</dbReference>